<gene>
    <name evidence="1" type="ORF">HA252_02795</name>
    <name evidence="2" type="ORF">J4203_02150</name>
</gene>
<dbReference type="Proteomes" id="UP000678237">
    <property type="component" value="Unassembled WGS sequence"/>
</dbReference>
<dbReference type="AlphaFoldDB" id="A0A7J4JM17"/>
<dbReference type="EMBL" id="JAGVWE010000002">
    <property type="protein sequence ID" value="MBS3062650.1"/>
    <property type="molecule type" value="Genomic_DNA"/>
</dbReference>
<accession>A0A7J4JM17</accession>
<organism evidence="1 3">
    <name type="scientific">Candidatus Iainarchaeum sp</name>
    <dbReference type="NCBI Taxonomy" id="3101447"/>
    <lineage>
        <taxon>Archaea</taxon>
        <taxon>Candidatus Iainarchaeota</taxon>
        <taxon>Candidatus Iainarchaeia</taxon>
        <taxon>Candidatus Iainarchaeales</taxon>
        <taxon>Candidatus Iainarchaeaceae</taxon>
        <taxon>Candidatus Iainarchaeum</taxon>
    </lineage>
</organism>
<sequence length="136" mass="15445">MEEVKKQGGKRKILVFGNPWVERDALPLKLLPRLRKAFPEIEFKEMVPEEDLQAEGRKLFILDVVQGLRKAEVIEDLARLQTVKRVSLHFFDLAHNLQLLKATDLIDSAKIFGVPMGLEEATAFRQVSALIKASLP</sequence>
<name>A0A7J4JM17_9ARCH</name>
<evidence type="ECO:0000313" key="3">
    <source>
        <dbReference type="Proteomes" id="UP000564964"/>
    </source>
</evidence>
<reference evidence="2" key="2">
    <citation type="submission" date="2021-03" db="EMBL/GenBank/DDBJ databases">
        <authorList>
            <person name="Jaffe A."/>
        </authorList>
    </citation>
    <scope>NUCLEOTIDE SEQUENCE</scope>
    <source>
        <strain evidence="2">RIFCSPLOWO2_01_FULL_58_19</strain>
    </source>
</reference>
<evidence type="ECO:0000313" key="2">
    <source>
        <dbReference type="EMBL" id="MBS3062650.1"/>
    </source>
</evidence>
<evidence type="ECO:0000313" key="1">
    <source>
        <dbReference type="EMBL" id="HIH16306.1"/>
    </source>
</evidence>
<comment type="caution">
    <text evidence="1">The sequence shown here is derived from an EMBL/GenBank/DDBJ whole genome shotgun (WGS) entry which is preliminary data.</text>
</comment>
<dbReference type="Proteomes" id="UP000564964">
    <property type="component" value="Unassembled WGS sequence"/>
</dbReference>
<dbReference type="EMBL" id="DUGH01000069">
    <property type="protein sequence ID" value="HIH16306.1"/>
    <property type="molecule type" value="Genomic_DNA"/>
</dbReference>
<reference evidence="2" key="3">
    <citation type="submission" date="2021-05" db="EMBL/GenBank/DDBJ databases">
        <title>Protein family content uncovers lineage relationships and bacterial pathway maintenance mechanisms in DPANN archaea.</title>
        <authorList>
            <person name="Castelle C.J."/>
            <person name="Meheust R."/>
            <person name="Jaffe A.L."/>
            <person name="Seitz K."/>
            <person name="Gong X."/>
            <person name="Baker B.J."/>
            <person name="Banfield J.F."/>
        </authorList>
    </citation>
    <scope>NUCLEOTIDE SEQUENCE</scope>
    <source>
        <strain evidence="2">RIFCSPLOWO2_01_FULL_58_19</strain>
    </source>
</reference>
<reference evidence="3" key="1">
    <citation type="journal article" date="2020" name="bioRxiv">
        <title>A rank-normalized archaeal taxonomy based on genome phylogeny resolves widespread incomplete and uneven classifications.</title>
        <authorList>
            <person name="Rinke C."/>
            <person name="Chuvochina M."/>
            <person name="Mussig A.J."/>
            <person name="Chaumeil P.-A."/>
            <person name="Waite D.W."/>
            <person name="Whitman W.B."/>
            <person name="Parks D.H."/>
            <person name="Hugenholtz P."/>
        </authorList>
    </citation>
    <scope>NUCLEOTIDE SEQUENCE [LARGE SCALE GENOMIC DNA]</scope>
</reference>
<proteinExistence type="predicted"/>
<protein>
    <submittedName>
        <fullName evidence="1">Uncharacterized protein</fullName>
    </submittedName>
</protein>